<keyword evidence="2" id="KW-0496">Mitochondrion</keyword>
<dbReference type="PANTHER" id="PTHR36181">
    <property type="entry name" value="INTRON-ENCODED ENDONUCLEASE AI3-RELATED"/>
    <property type="match status" value="1"/>
</dbReference>
<keyword evidence="2" id="KW-0378">Hydrolase</keyword>
<dbReference type="InterPro" id="IPR004860">
    <property type="entry name" value="LAGLIDADG_dom"/>
</dbReference>
<keyword evidence="2" id="KW-0255">Endonuclease</keyword>
<keyword evidence="2" id="KW-0540">Nuclease</keyword>
<dbReference type="InterPro" id="IPR051289">
    <property type="entry name" value="LAGLIDADG_Endonuclease"/>
</dbReference>
<dbReference type="GO" id="GO:0004519">
    <property type="term" value="F:endonuclease activity"/>
    <property type="evidence" value="ECO:0007669"/>
    <property type="project" value="UniProtKB-KW"/>
</dbReference>
<reference evidence="2" key="1">
    <citation type="submission" date="2017-02" db="EMBL/GenBank/DDBJ databases">
        <title>Fungal Comparative Genomics of Melanconis species and Ophiognomonia clavigignenti-juglandacearum at Different Phylogenetic Distances.</title>
        <authorList>
            <person name="Demers J.E."/>
            <person name="Castlebury L.A."/>
        </authorList>
    </citation>
    <scope>NUCLEOTIDE SEQUENCE</scope>
    <source>
        <strain evidence="2">DMW523</strain>
    </source>
</reference>
<sequence length="319" mass="36189">MKNFKNSLVNVELPNWYITGLVDAEGSFGVSISKNASRSLGYIINVSFEIALQASDKHILLKLKDYFRVGGIYKHVNDMYRYKVSSIKDIVTAIIPHFDKFPLVTQKRADFFLFKQIIFILNKGSLKPADLQEVVNFKGVLNRGLSSLRDPADSNVVKQRGKELKLAFPNTIAYSRPQITMGELNPEWVRGFAEGEGCFFVTLANNLRLNCGVQVTLGFILTQHFRDINLLQEFKSFFGCGKFSLRKTSLAGDFKVSGVKDIINIIIPFFEKYPFFGTKLISFKQLCLVVDIVKEKGHLTDEGLKKIRDIKSSTLFFKK</sequence>
<dbReference type="EMBL" id="KY575055">
    <property type="protein sequence ID" value="ATI20341.1"/>
    <property type="molecule type" value="Genomic_DNA"/>
</dbReference>
<dbReference type="Pfam" id="PF00961">
    <property type="entry name" value="LAGLIDADG_1"/>
    <property type="match status" value="2"/>
</dbReference>
<geneLocation type="mitochondrion" evidence="2"/>
<dbReference type="PANTHER" id="PTHR36181:SF4">
    <property type="entry name" value="LAGLIDADG ENDONUCLEASE"/>
    <property type="match status" value="1"/>
</dbReference>
<evidence type="ECO:0000313" key="2">
    <source>
        <dbReference type="EMBL" id="ATI20341.1"/>
    </source>
</evidence>
<accession>A0A291LIH2</accession>
<gene>
    <name evidence="2" type="primary">orf319</name>
</gene>
<protein>
    <submittedName>
        <fullName evidence="2">LAGLIDADG endonuclease</fullName>
    </submittedName>
</protein>
<name>A0A291LIH2_9PEZI</name>
<dbReference type="InterPro" id="IPR027434">
    <property type="entry name" value="Homing_endonucl"/>
</dbReference>
<dbReference type="SUPFAM" id="SSF55608">
    <property type="entry name" value="Homing endonucleases"/>
    <property type="match status" value="2"/>
</dbReference>
<feature type="domain" description="Homing endonuclease LAGLIDADG" evidence="1">
    <location>
        <begin position="18"/>
        <end position="118"/>
    </location>
</feature>
<proteinExistence type="predicted"/>
<organism evidence="2">
    <name type="scientific">Juglanconis sp</name>
    <dbReference type="NCBI Taxonomy" id="2041886"/>
    <lineage>
        <taxon>Eukaryota</taxon>
        <taxon>Fungi</taxon>
        <taxon>Dikarya</taxon>
        <taxon>Ascomycota</taxon>
        <taxon>Pezizomycotina</taxon>
        <taxon>Sordariomycetes</taxon>
        <taxon>Sordariomycetidae</taxon>
        <taxon>Diaporthales</taxon>
        <taxon>Juglanconidaceae</taxon>
        <taxon>Juglanconis</taxon>
    </lineage>
</organism>
<feature type="domain" description="Homing endonuclease LAGLIDADG" evidence="1">
    <location>
        <begin position="191"/>
        <end position="289"/>
    </location>
</feature>
<dbReference type="Gene3D" id="3.10.28.10">
    <property type="entry name" value="Homing endonucleases"/>
    <property type="match status" value="2"/>
</dbReference>
<evidence type="ECO:0000259" key="1">
    <source>
        <dbReference type="Pfam" id="PF00961"/>
    </source>
</evidence>
<dbReference type="AlphaFoldDB" id="A0A291LIH2"/>
<dbReference type="GO" id="GO:0005739">
    <property type="term" value="C:mitochondrion"/>
    <property type="evidence" value="ECO:0007669"/>
    <property type="project" value="UniProtKB-ARBA"/>
</dbReference>